<evidence type="ECO:0000313" key="1">
    <source>
        <dbReference type="EMBL" id="KAL0431417.1"/>
    </source>
</evidence>
<name>A0AAW2VTX1_SESRA</name>
<protein>
    <submittedName>
        <fullName evidence="1">Uncharacterized protein</fullName>
    </submittedName>
</protein>
<organism evidence="1">
    <name type="scientific">Sesamum radiatum</name>
    <name type="common">Black benniseed</name>
    <dbReference type="NCBI Taxonomy" id="300843"/>
    <lineage>
        <taxon>Eukaryota</taxon>
        <taxon>Viridiplantae</taxon>
        <taxon>Streptophyta</taxon>
        <taxon>Embryophyta</taxon>
        <taxon>Tracheophyta</taxon>
        <taxon>Spermatophyta</taxon>
        <taxon>Magnoliopsida</taxon>
        <taxon>eudicotyledons</taxon>
        <taxon>Gunneridae</taxon>
        <taxon>Pentapetalae</taxon>
        <taxon>asterids</taxon>
        <taxon>lamiids</taxon>
        <taxon>Lamiales</taxon>
        <taxon>Pedaliaceae</taxon>
        <taxon>Sesamum</taxon>
    </lineage>
</organism>
<sequence>MSEDVRGMLKTCQGCERCVFQSTRDVSESVLGLEGLELCLRKSALSVGVYPTRDSCGSWLEFVGIEVGRPYPQLRVLE</sequence>
<accession>A0AAW2VTX1</accession>
<dbReference type="EMBL" id="JACGWJ010000003">
    <property type="protein sequence ID" value="KAL0431417.1"/>
    <property type="molecule type" value="Genomic_DNA"/>
</dbReference>
<reference evidence="1" key="1">
    <citation type="submission" date="2020-06" db="EMBL/GenBank/DDBJ databases">
        <authorList>
            <person name="Li T."/>
            <person name="Hu X."/>
            <person name="Zhang T."/>
            <person name="Song X."/>
            <person name="Zhang H."/>
            <person name="Dai N."/>
            <person name="Sheng W."/>
            <person name="Hou X."/>
            <person name="Wei L."/>
        </authorList>
    </citation>
    <scope>NUCLEOTIDE SEQUENCE</scope>
    <source>
        <strain evidence="1">G02</strain>
        <tissue evidence="1">Leaf</tissue>
    </source>
</reference>
<dbReference type="AlphaFoldDB" id="A0AAW2VTX1"/>
<comment type="caution">
    <text evidence="1">The sequence shown here is derived from an EMBL/GenBank/DDBJ whole genome shotgun (WGS) entry which is preliminary data.</text>
</comment>
<reference evidence="1" key="2">
    <citation type="journal article" date="2024" name="Plant">
        <title>Genomic evolution and insights into agronomic trait innovations of Sesamum species.</title>
        <authorList>
            <person name="Miao H."/>
            <person name="Wang L."/>
            <person name="Qu L."/>
            <person name="Liu H."/>
            <person name="Sun Y."/>
            <person name="Le M."/>
            <person name="Wang Q."/>
            <person name="Wei S."/>
            <person name="Zheng Y."/>
            <person name="Lin W."/>
            <person name="Duan Y."/>
            <person name="Cao H."/>
            <person name="Xiong S."/>
            <person name="Wang X."/>
            <person name="Wei L."/>
            <person name="Li C."/>
            <person name="Ma Q."/>
            <person name="Ju M."/>
            <person name="Zhao R."/>
            <person name="Li G."/>
            <person name="Mu C."/>
            <person name="Tian Q."/>
            <person name="Mei H."/>
            <person name="Zhang T."/>
            <person name="Gao T."/>
            <person name="Zhang H."/>
        </authorList>
    </citation>
    <scope>NUCLEOTIDE SEQUENCE</scope>
    <source>
        <strain evidence="1">G02</strain>
    </source>
</reference>
<proteinExistence type="predicted"/>
<gene>
    <name evidence="1" type="ORF">Sradi_0767700</name>
</gene>